<keyword evidence="8 9" id="KW-0472">Membrane</keyword>
<dbReference type="Gene3D" id="1.20.1640.10">
    <property type="entry name" value="Multidrug efflux transporter AcrB transmembrane domain"/>
    <property type="match status" value="1"/>
</dbReference>
<keyword evidence="12" id="KW-1185">Reference proteome</keyword>
<dbReference type="InterPro" id="IPR048634">
    <property type="entry name" value="SecD_SecF_C"/>
</dbReference>
<dbReference type="GO" id="GO:0006605">
    <property type="term" value="P:protein targeting"/>
    <property type="evidence" value="ECO:0007669"/>
    <property type="project" value="UniProtKB-UniRule"/>
</dbReference>
<dbReference type="PANTHER" id="PTHR30081:SF8">
    <property type="entry name" value="PROTEIN TRANSLOCASE SUBUNIT SECF"/>
    <property type="match status" value="1"/>
</dbReference>
<dbReference type="Proteomes" id="UP000030661">
    <property type="component" value="Unassembled WGS sequence"/>
</dbReference>
<evidence type="ECO:0000256" key="1">
    <source>
        <dbReference type="ARBA" id="ARBA00004651"/>
    </source>
</evidence>
<dbReference type="HAMAP" id="MF_01464_B">
    <property type="entry name" value="SecF_B"/>
    <property type="match status" value="1"/>
</dbReference>
<dbReference type="GO" id="GO:0005886">
    <property type="term" value="C:plasma membrane"/>
    <property type="evidence" value="ECO:0007669"/>
    <property type="project" value="UniProtKB-SubCell"/>
</dbReference>
<gene>
    <name evidence="9" type="primary">secF</name>
    <name evidence="11" type="ORF">U27_04444</name>
</gene>
<feature type="transmembrane region" description="Helical" evidence="9">
    <location>
        <begin position="20"/>
        <end position="39"/>
    </location>
</feature>
<comment type="caution">
    <text evidence="9">Lacks conserved residue(s) required for the propagation of feature annotation.</text>
</comment>
<feature type="transmembrane region" description="Helical" evidence="9">
    <location>
        <begin position="294"/>
        <end position="315"/>
    </location>
</feature>
<evidence type="ECO:0000256" key="5">
    <source>
        <dbReference type="ARBA" id="ARBA00022927"/>
    </source>
</evidence>
<keyword evidence="6 9" id="KW-1133">Transmembrane helix</keyword>
<keyword evidence="7 9" id="KW-0811">Translocation</keyword>
<dbReference type="SUPFAM" id="SSF82866">
    <property type="entry name" value="Multidrug efflux transporter AcrB transmembrane domain"/>
    <property type="match status" value="1"/>
</dbReference>
<evidence type="ECO:0000256" key="3">
    <source>
        <dbReference type="ARBA" id="ARBA00022475"/>
    </source>
</evidence>
<dbReference type="GO" id="GO:0065002">
    <property type="term" value="P:intracellular protein transmembrane transport"/>
    <property type="evidence" value="ECO:0007669"/>
    <property type="project" value="UniProtKB-UniRule"/>
</dbReference>
<feature type="transmembrane region" description="Helical" evidence="9">
    <location>
        <begin position="171"/>
        <end position="202"/>
    </location>
</feature>
<feature type="transmembrane region" description="Helical" evidence="9">
    <location>
        <begin position="321"/>
        <end position="344"/>
    </location>
</feature>
<comment type="subcellular location">
    <subcellularLocation>
        <location evidence="1 9">Cell membrane</location>
        <topology evidence="1 9">Multi-pass membrane protein</topology>
    </subcellularLocation>
</comment>
<feature type="domain" description="Protein export membrane protein SecD/SecF C-terminal" evidence="10">
    <location>
        <begin position="126"/>
        <end position="181"/>
    </location>
</feature>
<feature type="transmembrane region" description="Helical" evidence="9">
    <location>
        <begin position="240"/>
        <end position="263"/>
    </location>
</feature>
<keyword evidence="2 9" id="KW-0813">Transport</keyword>
<dbReference type="AlphaFoldDB" id="A0A081BYS2"/>
<organism evidence="11">
    <name type="scientific">Vecturithrix granuli</name>
    <dbReference type="NCBI Taxonomy" id="1499967"/>
    <lineage>
        <taxon>Bacteria</taxon>
        <taxon>Candidatus Moduliflexota</taxon>
        <taxon>Candidatus Vecturitrichia</taxon>
        <taxon>Candidatus Vecturitrichales</taxon>
        <taxon>Candidatus Vecturitrichaceae</taxon>
        <taxon>Candidatus Vecturithrix</taxon>
    </lineage>
</organism>
<evidence type="ECO:0000313" key="11">
    <source>
        <dbReference type="EMBL" id="GAK57477.1"/>
    </source>
</evidence>
<feature type="domain" description="Protein export membrane protein SecD/SecF C-terminal" evidence="10">
    <location>
        <begin position="189"/>
        <end position="346"/>
    </location>
</feature>
<dbReference type="HOGENOM" id="CLU_050012_0_1_0"/>
<name>A0A081BYS2_VECG1</name>
<dbReference type="GO" id="GO:0015450">
    <property type="term" value="F:protein-transporting ATPase activity"/>
    <property type="evidence" value="ECO:0007669"/>
    <property type="project" value="InterPro"/>
</dbReference>
<comment type="function">
    <text evidence="9">Part of the Sec protein translocase complex. Interacts with the SecYEG preprotein conducting channel. SecDF uses the proton motive force (PMF) to complete protein translocation after the ATP-dependent function of SecA.</text>
</comment>
<comment type="subunit">
    <text evidence="9">Forms a complex with SecD. Part of the essential Sec protein translocation apparatus which comprises SecA, SecYEG and auxiliary proteins SecDF. Other proteins may also be involved.</text>
</comment>
<keyword evidence="4 9" id="KW-0812">Transmembrane</keyword>
<evidence type="ECO:0000256" key="7">
    <source>
        <dbReference type="ARBA" id="ARBA00023010"/>
    </source>
</evidence>
<sequence length="356" mass="38676">MELQQQVQEKLRFDFIGNRNIAFVISIVLIVLGIGSIVVKGGLNFGIDFAGGTLVEVRFTETQEVEKIRTAVNQANVGNSVIQPMGDGDIVLIRVQSSSRTSESNDTGQDEGKKITLALETVFGRDNFEVRRVEQVGPQVGSELRRSAQLAMLFAIAGLVLYISWRFEAKFALPVAIIAVVTIGLSSWNVAISLIILLALIAVSVACIVFDYHFAFAAIIALIHDVAITVGAFSITNREITLPVIAALLTIIGYSLNDTIVVFDRIRENLRLMARKAPIDILNSSISQTLSRTILTSLTTLLVVVVLLVAGGHVINDFAFALFIGIIVGTYSSIFVATPLLFIWNKRAKGGIFKKA</sequence>
<dbReference type="GO" id="GO:0043952">
    <property type="term" value="P:protein transport by the Sec complex"/>
    <property type="evidence" value="ECO:0007669"/>
    <property type="project" value="UniProtKB-UniRule"/>
</dbReference>
<feature type="transmembrane region" description="Helical" evidence="9">
    <location>
        <begin position="148"/>
        <end position="165"/>
    </location>
</feature>
<dbReference type="STRING" id="1499967.U27_04444"/>
<dbReference type="EMBL" id="DF820466">
    <property type="protein sequence ID" value="GAK57477.1"/>
    <property type="molecule type" value="Genomic_DNA"/>
</dbReference>
<evidence type="ECO:0000256" key="6">
    <source>
        <dbReference type="ARBA" id="ARBA00022989"/>
    </source>
</evidence>
<dbReference type="InterPro" id="IPR022813">
    <property type="entry name" value="SecD/SecF_arch_bac"/>
</dbReference>
<dbReference type="PANTHER" id="PTHR30081">
    <property type="entry name" value="PROTEIN-EXPORT MEMBRANE PROTEIN SEC"/>
    <property type="match status" value="1"/>
</dbReference>
<dbReference type="PRINTS" id="PR01755">
    <property type="entry name" value="SECFTRNLCASE"/>
</dbReference>
<reference evidence="11" key="1">
    <citation type="journal article" date="2015" name="PeerJ">
        <title>First genomic representation of candidate bacterial phylum KSB3 points to enhanced environmental sensing as a trigger of wastewater bulking.</title>
        <authorList>
            <person name="Sekiguchi Y."/>
            <person name="Ohashi A."/>
            <person name="Parks D.H."/>
            <person name="Yamauchi T."/>
            <person name="Tyson G.W."/>
            <person name="Hugenholtz P."/>
        </authorList>
    </citation>
    <scope>NUCLEOTIDE SEQUENCE [LARGE SCALE GENOMIC DNA]</scope>
</reference>
<evidence type="ECO:0000259" key="10">
    <source>
        <dbReference type="Pfam" id="PF02355"/>
    </source>
</evidence>
<evidence type="ECO:0000256" key="4">
    <source>
        <dbReference type="ARBA" id="ARBA00022692"/>
    </source>
</evidence>
<evidence type="ECO:0000256" key="9">
    <source>
        <dbReference type="HAMAP-Rule" id="MF_01464"/>
    </source>
</evidence>
<dbReference type="InterPro" id="IPR005665">
    <property type="entry name" value="SecF_bac"/>
</dbReference>
<evidence type="ECO:0000256" key="2">
    <source>
        <dbReference type="ARBA" id="ARBA00022448"/>
    </source>
</evidence>
<keyword evidence="5 9" id="KW-0653">Protein transport</keyword>
<dbReference type="Pfam" id="PF07549">
    <property type="entry name" value="Sec_GG"/>
    <property type="match status" value="1"/>
</dbReference>
<comment type="similarity">
    <text evidence="9">Belongs to the SecD/SecF family. SecF subfamily.</text>
</comment>
<evidence type="ECO:0000256" key="8">
    <source>
        <dbReference type="ARBA" id="ARBA00023136"/>
    </source>
</evidence>
<dbReference type="InterPro" id="IPR022645">
    <property type="entry name" value="SecD/SecF_bac"/>
</dbReference>
<dbReference type="NCBIfam" id="TIGR00966">
    <property type="entry name" value="transloc_SecF"/>
    <property type="match status" value="1"/>
</dbReference>
<dbReference type="InterPro" id="IPR022646">
    <property type="entry name" value="SecD/SecF_CS"/>
</dbReference>
<protein>
    <recommendedName>
        <fullName evidence="9">Protein-export membrane protein SecF</fullName>
    </recommendedName>
</protein>
<evidence type="ECO:0000313" key="12">
    <source>
        <dbReference type="Proteomes" id="UP000030661"/>
    </source>
</evidence>
<accession>A0A081BYS2</accession>
<feature type="transmembrane region" description="Helical" evidence="9">
    <location>
        <begin position="214"/>
        <end position="234"/>
    </location>
</feature>
<keyword evidence="3 9" id="KW-1003">Cell membrane</keyword>
<proteinExistence type="inferred from homology"/>
<dbReference type="Pfam" id="PF02355">
    <property type="entry name" value="SecD_SecF_C"/>
    <property type="match status" value="2"/>
</dbReference>
<dbReference type="eggNOG" id="COG0341">
    <property type="taxonomic scope" value="Bacteria"/>
</dbReference>